<dbReference type="EMBL" id="CP054705">
    <property type="protein sequence ID" value="QQK77773.1"/>
    <property type="molecule type" value="Genomic_DNA"/>
</dbReference>
<dbReference type="InterPro" id="IPR002347">
    <property type="entry name" value="SDR_fam"/>
</dbReference>
<dbReference type="InterPro" id="IPR020904">
    <property type="entry name" value="Sc_DH/Rdtase_CS"/>
</dbReference>
<organism evidence="3 4">
    <name type="scientific">Salicibibacter cibarius</name>
    <dbReference type="NCBI Taxonomy" id="2743000"/>
    <lineage>
        <taxon>Bacteria</taxon>
        <taxon>Bacillati</taxon>
        <taxon>Bacillota</taxon>
        <taxon>Bacilli</taxon>
        <taxon>Bacillales</taxon>
        <taxon>Bacillaceae</taxon>
        <taxon>Salicibibacter</taxon>
    </lineage>
</organism>
<reference evidence="3 4" key="1">
    <citation type="submission" date="2020-06" db="EMBL/GenBank/DDBJ databases">
        <title>Genomic analysis of Salicibibacter sp. NKC5-3.</title>
        <authorList>
            <person name="Oh Y.J."/>
        </authorList>
    </citation>
    <scope>NUCLEOTIDE SEQUENCE [LARGE SCALE GENOMIC DNA]</scope>
    <source>
        <strain evidence="3 4">NKC5-3</strain>
    </source>
</reference>
<dbReference type="GO" id="GO:0016616">
    <property type="term" value="F:oxidoreductase activity, acting on the CH-OH group of donors, NAD or NADP as acceptor"/>
    <property type="evidence" value="ECO:0007669"/>
    <property type="project" value="TreeGrafter"/>
</dbReference>
<dbReference type="KEGG" id="scia:HUG15_20790"/>
<evidence type="ECO:0000256" key="2">
    <source>
        <dbReference type="ARBA" id="ARBA00023002"/>
    </source>
</evidence>
<keyword evidence="2" id="KW-0560">Oxidoreductase</keyword>
<dbReference type="PRINTS" id="PR00080">
    <property type="entry name" value="SDRFAMILY"/>
</dbReference>
<keyword evidence="4" id="KW-1185">Reference proteome</keyword>
<dbReference type="NCBIfam" id="NF005559">
    <property type="entry name" value="PRK07231.1"/>
    <property type="match status" value="1"/>
</dbReference>
<dbReference type="Gene3D" id="3.40.50.720">
    <property type="entry name" value="NAD(P)-binding Rossmann-like Domain"/>
    <property type="match status" value="1"/>
</dbReference>
<evidence type="ECO:0000313" key="3">
    <source>
        <dbReference type="EMBL" id="QQK77773.1"/>
    </source>
</evidence>
<gene>
    <name evidence="3" type="ORF">HUG15_20790</name>
</gene>
<dbReference type="FunFam" id="3.40.50.720:FF:000173">
    <property type="entry name" value="3-oxoacyl-[acyl-carrier protein] reductase"/>
    <property type="match status" value="1"/>
</dbReference>
<name>A0A7T6Z693_9BACI</name>
<evidence type="ECO:0000256" key="1">
    <source>
        <dbReference type="ARBA" id="ARBA00006484"/>
    </source>
</evidence>
<dbReference type="Proteomes" id="UP000595823">
    <property type="component" value="Chromosome"/>
</dbReference>
<proteinExistence type="inferred from homology"/>
<dbReference type="PANTHER" id="PTHR42760">
    <property type="entry name" value="SHORT-CHAIN DEHYDROGENASES/REDUCTASES FAMILY MEMBER"/>
    <property type="match status" value="1"/>
</dbReference>
<protein>
    <submittedName>
        <fullName evidence="3">SDR family oxidoreductase</fullName>
    </submittedName>
</protein>
<accession>A0A7T6Z693</accession>
<comment type="similarity">
    <text evidence="1">Belongs to the short-chain dehydrogenases/reductases (SDR) family.</text>
</comment>
<dbReference type="PANTHER" id="PTHR42760:SF133">
    <property type="entry name" value="3-OXOACYL-[ACYL-CARRIER-PROTEIN] REDUCTASE"/>
    <property type="match status" value="1"/>
</dbReference>
<dbReference type="PROSITE" id="PS00061">
    <property type="entry name" value="ADH_SHORT"/>
    <property type="match status" value="1"/>
</dbReference>
<dbReference type="RefSeq" id="WP_200125431.1">
    <property type="nucleotide sequence ID" value="NZ_CP054705.1"/>
</dbReference>
<dbReference type="SUPFAM" id="SSF51735">
    <property type="entry name" value="NAD(P)-binding Rossmann-fold domains"/>
    <property type="match status" value="1"/>
</dbReference>
<dbReference type="Pfam" id="PF13561">
    <property type="entry name" value="adh_short_C2"/>
    <property type="match status" value="1"/>
</dbReference>
<evidence type="ECO:0000313" key="4">
    <source>
        <dbReference type="Proteomes" id="UP000595823"/>
    </source>
</evidence>
<dbReference type="InterPro" id="IPR036291">
    <property type="entry name" value="NAD(P)-bd_dom_sf"/>
</dbReference>
<dbReference type="PRINTS" id="PR00081">
    <property type="entry name" value="GDHRDH"/>
</dbReference>
<sequence length="259" mass="27900">MKLKDQIAAITGAGRGIGRAIALKLAQEGANIVVSDIDLELAEKTVTEIYEIGSKAVAHKVDVCNYDEMNQLGEKALTAFDRPLEIMINNAGITQAKNIFDITPDEWDLMLNIHLRGSFFGMQMAGKIMKKTGKGSIVNMASVYGREGHPLTAHYSASKAGIIDLTKSFAKALAPSEIRVNSVAPSVVETDLWDLGDAQMSKLKGLKKGQAKEERLKQIPLGRSAKPEDIANTVSFLVSKDAEFITGECVHVTGGALMV</sequence>
<dbReference type="AlphaFoldDB" id="A0A7T6Z693"/>